<evidence type="ECO:0000313" key="5">
    <source>
        <dbReference type="Proteomes" id="UP000054735"/>
    </source>
</evidence>
<evidence type="ECO:0000313" key="6">
    <source>
        <dbReference type="Proteomes" id="UP000255066"/>
    </source>
</evidence>
<keyword evidence="2" id="KW-0472">Membrane</keyword>
<proteinExistence type="predicted"/>
<keyword evidence="5" id="KW-1185">Reference proteome</keyword>
<feature type="transmembrane region" description="Helical" evidence="2">
    <location>
        <begin position="12"/>
        <end position="31"/>
    </location>
</feature>
<reference evidence="3 5" key="1">
    <citation type="submission" date="2015-11" db="EMBL/GenBank/DDBJ databases">
        <title>Genomic analysis of 38 Legionella species identifies large and diverse effector repertoires.</title>
        <authorList>
            <person name="Burstein D."/>
            <person name="Amaro F."/>
            <person name="Zusman T."/>
            <person name="Lifshitz Z."/>
            <person name="Cohen O."/>
            <person name="Gilbert J.A."/>
            <person name="Pupko T."/>
            <person name="Shuman H.A."/>
            <person name="Segal G."/>
        </authorList>
    </citation>
    <scope>NUCLEOTIDE SEQUENCE [LARGE SCALE GENOMIC DNA]</scope>
    <source>
        <strain evidence="3 5">CDC#1407-AL-14</strain>
    </source>
</reference>
<evidence type="ECO:0000313" key="3">
    <source>
        <dbReference type="EMBL" id="KTC76182.1"/>
    </source>
</evidence>
<keyword evidence="2" id="KW-0812">Transmembrane</keyword>
<dbReference type="RefSeq" id="WP_058522362.1">
    <property type="nucleotide sequence ID" value="NZ_CAAAHV010000031.1"/>
</dbReference>
<dbReference type="Proteomes" id="UP000054735">
    <property type="component" value="Unassembled WGS sequence"/>
</dbReference>
<dbReference type="EMBL" id="LNXT01000001">
    <property type="protein sequence ID" value="KTC76182.1"/>
    <property type="molecule type" value="Genomic_DNA"/>
</dbReference>
<dbReference type="OrthoDB" id="5652867at2"/>
<organism evidence="4 6">
    <name type="scientific">Legionella birminghamensis</name>
    <dbReference type="NCBI Taxonomy" id="28083"/>
    <lineage>
        <taxon>Bacteria</taxon>
        <taxon>Pseudomonadati</taxon>
        <taxon>Pseudomonadota</taxon>
        <taxon>Gammaproteobacteria</taxon>
        <taxon>Legionellales</taxon>
        <taxon>Legionellaceae</taxon>
        <taxon>Legionella</taxon>
    </lineage>
</organism>
<feature type="coiled-coil region" evidence="1">
    <location>
        <begin position="38"/>
        <end position="121"/>
    </location>
</feature>
<keyword evidence="1" id="KW-0175">Coiled coil</keyword>
<dbReference type="Proteomes" id="UP000255066">
    <property type="component" value="Unassembled WGS sequence"/>
</dbReference>
<name>A0A378IJ53_9GAMM</name>
<accession>A0A378IJ53</accession>
<dbReference type="EMBL" id="UGNW01000001">
    <property type="protein sequence ID" value="STX32194.1"/>
    <property type="molecule type" value="Genomic_DNA"/>
</dbReference>
<evidence type="ECO:0000256" key="1">
    <source>
        <dbReference type="SAM" id="Coils"/>
    </source>
</evidence>
<dbReference type="AlphaFoldDB" id="A0A378IJ53"/>
<protein>
    <submittedName>
        <fullName evidence="4">Uncharacterized protein</fullName>
    </submittedName>
</protein>
<keyword evidence="2" id="KW-1133">Transmembrane helix</keyword>
<dbReference type="STRING" id="28083.Lbir_0251"/>
<gene>
    <name evidence="3" type="ORF">Lbir_0251</name>
    <name evidence="4" type="ORF">NCTC12437_01974</name>
</gene>
<evidence type="ECO:0000313" key="4">
    <source>
        <dbReference type="EMBL" id="STX32194.1"/>
    </source>
</evidence>
<sequence length="205" mass="23199">MITCPLVKKYISIASLGIALISSFVVIKCYFLQKTKDVEIITTRLNEIQTQLSNLQQAAKKPDEKMDLSTINHDLNKLTTLIEQLKSKDDNTINQLISENRTDLSQKLDALHEVINSLDKKEHPIKYLPVTALPFKLISIDSIQQVSIATVAYDFKTIPLEKSDKLAGWTVLQIDFGQQRVELENNNKERVVVTIESDFLGDQNA</sequence>
<reference evidence="4 6" key="2">
    <citation type="submission" date="2018-06" db="EMBL/GenBank/DDBJ databases">
        <authorList>
            <consortium name="Pathogen Informatics"/>
            <person name="Doyle S."/>
        </authorList>
    </citation>
    <scope>NUCLEOTIDE SEQUENCE [LARGE SCALE GENOMIC DNA]</scope>
    <source>
        <strain evidence="4 6">NCTC12437</strain>
    </source>
</reference>
<evidence type="ECO:0000256" key="2">
    <source>
        <dbReference type="SAM" id="Phobius"/>
    </source>
</evidence>